<dbReference type="PANTHER" id="PTHR23242">
    <property type="entry name" value="TRANSCRIPTION FACTOR HOXA13"/>
    <property type="match status" value="1"/>
</dbReference>
<dbReference type="EMBL" id="JAFIMR010000032">
    <property type="protein sequence ID" value="KAI1860059.1"/>
    <property type="molecule type" value="Genomic_DNA"/>
</dbReference>
<feature type="compositionally biased region" description="Low complexity" evidence="2">
    <location>
        <begin position="281"/>
        <end position="297"/>
    </location>
</feature>
<dbReference type="AlphaFoldDB" id="A0A9P9WEQ1"/>
<feature type="region of interest" description="Disordered" evidence="2">
    <location>
        <begin position="670"/>
        <end position="716"/>
    </location>
</feature>
<name>A0A9P9WEQ1_9PEZI</name>
<feature type="compositionally biased region" description="Polar residues" evidence="2">
    <location>
        <begin position="681"/>
        <end position="691"/>
    </location>
</feature>
<evidence type="ECO:0000313" key="4">
    <source>
        <dbReference type="Proteomes" id="UP000829685"/>
    </source>
</evidence>
<evidence type="ECO:0000256" key="2">
    <source>
        <dbReference type="SAM" id="MobiDB-lite"/>
    </source>
</evidence>
<keyword evidence="4" id="KW-1185">Reference proteome</keyword>
<accession>A0A9P9WEQ1</accession>
<feature type="compositionally biased region" description="Low complexity" evidence="2">
    <location>
        <begin position="304"/>
        <end position="328"/>
    </location>
</feature>
<proteinExistence type="predicted"/>
<sequence>MNGHTNGNGSLNGAKKMNGVNGHGVAVTPRRSATPPTKARPNLFARVFSIAARLSIWYSILTVLFRCPATPDACDDTTPKICKPYFQAKQAISPHLTPYYDSYAAPYVDLAKPYYDTVDRVVITPSRTYAVKYGGPQLDKAQALTLAQWEKNVQPQLVKYQALARAQYDQTVAPHVDKASAALAPYYDIARTNALQTYHEVVLPSYRFVQPYALQGYNVASSFTTDTAVPSTLWAWNKTYVFLDSTVWPQLRDAYAVKVEPQLLRIVDRLGRYREIKPKSSVVEEAETAATQATKSAFTKPVVSTSSTTAPAETTPEPEPTTEAQSTASQSPEATAETPAKLTKDEIKEKAAKEVAADLELWQGKFTKAADEGAAEIEERIEELAARMVEEEAYGTGKQLVSKLDETAKSELANLKTTVLSILEEHKGQGQPEGCDEDVAAAVRAAGLKIKDKAQEIRSWRETYEQQVEKAVTAAAQDHIWILEGIRDLALQKIGMKWAWMDGVTYKHWQKFHKLRETFDEWTEDLKRLVTTHPGLAEAQSAGNEIEGEGMAIAGTAAQELASLKQVAAWKAIAGDYTEDFDASTMQLAAEAAEKKAAEAAEALKSAAQNLKEGIHTAADQVEEQVESFGSSISEGVSHAVSPSSASTLTVESGETETVVVSLAEAAAEEDFGTSAVPPLQSMSTEPTHSATDLDPHATNAADPVEPLPVSDPIDGPEQVEETIIASPDEGSPPPDSSTTSTSSIKSALFGAAAASAPSRQPIMDEDVGSSISSIASKVQSDVPHSITSAAQSAYTAAIAQAANQYSRAMSAVSVQISGEPKPVHEEMFSSASSAYFGALSGANSRLNDALTAASKGVYGTPTTGWAPEMPTIPSVDWEHVQSIAQQNLQDSVNWAGEQYESAKVAIGLAEPTPSTAAERVDKLLDQAKHNYYAGLGVAHARYSEFLSAASTAVSSLTASPTPTDAQGSASSVVSVASASAWSAASAGSEAAASVASSVGDAAAIAGDSIAETWELLVGQVSSQVYGAPTPTPWYENLYSAAGDYASHASEYAASATGAAADYVSSAGDFATDYASSAAGSVGSVTSAAGDYAESASSAAAAQYSVVISLVSELIVGKEPTFSESVYSRLALAYGAVSATAVSAASEVTASAASAASAASDTISSATEKVKEQAQSIKDEL</sequence>
<comment type="caution">
    <text evidence="3">The sequence shown here is derived from an EMBL/GenBank/DDBJ whole genome shotgun (WGS) entry which is preliminary data.</text>
</comment>
<evidence type="ECO:0000256" key="1">
    <source>
        <dbReference type="SAM" id="Coils"/>
    </source>
</evidence>
<feature type="region of interest" description="Disordered" evidence="2">
    <location>
        <begin position="1"/>
        <end position="37"/>
    </location>
</feature>
<feature type="region of interest" description="Disordered" evidence="2">
    <location>
        <begin position="281"/>
        <end position="343"/>
    </location>
</feature>
<dbReference type="Proteomes" id="UP000829685">
    <property type="component" value="Unassembled WGS sequence"/>
</dbReference>
<keyword evidence="1" id="KW-0175">Coiled coil</keyword>
<reference evidence="3" key="1">
    <citation type="submission" date="2021-03" db="EMBL/GenBank/DDBJ databases">
        <title>Revisited historic fungal species revealed as producer of novel bioactive compounds through whole genome sequencing and comparative genomics.</title>
        <authorList>
            <person name="Vignolle G.A."/>
            <person name="Hochenegger N."/>
            <person name="Mach R.L."/>
            <person name="Mach-Aigner A.R."/>
            <person name="Javad Rahimi M."/>
            <person name="Salim K.A."/>
            <person name="Chan C.M."/>
            <person name="Lim L.B.L."/>
            <person name="Cai F."/>
            <person name="Druzhinina I.S."/>
            <person name="U'Ren J.M."/>
            <person name="Derntl C."/>
        </authorList>
    </citation>
    <scope>NUCLEOTIDE SEQUENCE</scope>
    <source>
        <strain evidence="3">TUCIM 5799</strain>
    </source>
</reference>
<evidence type="ECO:0000313" key="3">
    <source>
        <dbReference type="EMBL" id="KAI1860059.1"/>
    </source>
</evidence>
<organism evidence="3 4">
    <name type="scientific">Neoarthrinium moseri</name>
    <dbReference type="NCBI Taxonomy" id="1658444"/>
    <lineage>
        <taxon>Eukaryota</taxon>
        <taxon>Fungi</taxon>
        <taxon>Dikarya</taxon>
        <taxon>Ascomycota</taxon>
        <taxon>Pezizomycotina</taxon>
        <taxon>Sordariomycetes</taxon>
        <taxon>Xylariomycetidae</taxon>
        <taxon>Amphisphaeriales</taxon>
        <taxon>Apiosporaceae</taxon>
        <taxon>Neoarthrinium</taxon>
    </lineage>
</organism>
<protein>
    <recommendedName>
        <fullName evidence="5">Transcription factor hoxa13</fullName>
    </recommendedName>
</protein>
<evidence type="ECO:0008006" key="5">
    <source>
        <dbReference type="Google" id="ProtNLM"/>
    </source>
</evidence>
<dbReference type="PANTHER" id="PTHR23242:SF9">
    <property type="entry name" value="TRANSCRIPTION FACTOR HOXA13"/>
    <property type="match status" value="1"/>
</dbReference>
<gene>
    <name evidence="3" type="ORF">JX265_009983</name>
</gene>
<feature type="coiled-coil region" evidence="1">
    <location>
        <begin position="367"/>
        <end position="394"/>
    </location>
</feature>
<feature type="compositionally biased region" description="Polar residues" evidence="2">
    <location>
        <begin position="1"/>
        <end position="11"/>
    </location>
</feature>